<comment type="caution">
    <text evidence="1">The sequence shown here is derived from an EMBL/GenBank/DDBJ whole genome shotgun (WGS) entry which is preliminary data.</text>
</comment>
<reference evidence="1 2" key="1">
    <citation type="submission" date="2019-10" db="EMBL/GenBank/DDBJ databases">
        <authorList>
            <person name="Palmer J.M."/>
        </authorList>
    </citation>
    <scope>NUCLEOTIDE SEQUENCE [LARGE SCALE GENOMIC DNA]</scope>
    <source>
        <strain evidence="1 2">TWF730</strain>
    </source>
</reference>
<name>A0AAV9VN15_9PEZI</name>
<dbReference type="Proteomes" id="UP001373714">
    <property type="component" value="Unassembled WGS sequence"/>
</dbReference>
<proteinExistence type="predicted"/>
<accession>A0AAV9VN15</accession>
<organism evidence="1 2">
    <name type="scientific">Orbilia blumenaviensis</name>
    <dbReference type="NCBI Taxonomy" id="1796055"/>
    <lineage>
        <taxon>Eukaryota</taxon>
        <taxon>Fungi</taxon>
        <taxon>Dikarya</taxon>
        <taxon>Ascomycota</taxon>
        <taxon>Pezizomycotina</taxon>
        <taxon>Orbiliomycetes</taxon>
        <taxon>Orbiliales</taxon>
        <taxon>Orbiliaceae</taxon>
        <taxon>Orbilia</taxon>
    </lineage>
</organism>
<dbReference type="AlphaFoldDB" id="A0AAV9VN15"/>
<sequence length="287" mass="32323">MNLVVALRIQHWGVMLGGFGFREKILGRTTEIQALVNWLDDGFKYINLLEPCEWLNIKLCETGSREITGIPILTSGNLESGERETRQLTVTPLQPHQRAIRAGVPNPVQHGQSFDCHDHGNNSMTGALYGDILPAVEVIDAFPVNSKCMALPTGCFLQSCYGTAGIFLCNRSSENVNINCSYIAKIAKEIFTNYISRHQDQVVRLDFCRREKPPIDELERPLIDGPKGQEYTGNSFRKIEFATEGGDDMWSLQINRTWSCYEKQNAPREFEDGFIQLGSWGGLVYRA</sequence>
<protein>
    <submittedName>
        <fullName evidence="1">Uncharacterized protein</fullName>
    </submittedName>
</protein>
<gene>
    <name evidence="1" type="ORF">TWF730_006062</name>
</gene>
<dbReference type="EMBL" id="JAVHNS010000002">
    <property type="protein sequence ID" value="KAK6362371.1"/>
    <property type="molecule type" value="Genomic_DNA"/>
</dbReference>
<evidence type="ECO:0000313" key="1">
    <source>
        <dbReference type="EMBL" id="KAK6362371.1"/>
    </source>
</evidence>
<keyword evidence="2" id="KW-1185">Reference proteome</keyword>
<evidence type="ECO:0000313" key="2">
    <source>
        <dbReference type="Proteomes" id="UP001373714"/>
    </source>
</evidence>